<dbReference type="EMBL" id="FNKL01000003">
    <property type="protein sequence ID" value="SDQ69903.1"/>
    <property type="molecule type" value="Genomic_DNA"/>
</dbReference>
<protein>
    <submittedName>
        <fullName evidence="1">Uncharacterized protein</fullName>
    </submittedName>
</protein>
<gene>
    <name evidence="1" type="ORF">SAMN05421664_2225</name>
</gene>
<evidence type="ECO:0000313" key="2">
    <source>
        <dbReference type="Proteomes" id="UP000199627"/>
    </source>
</evidence>
<dbReference type="STRING" id="311333.SAMN05421664_2225"/>
<proteinExistence type="predicted"/>
<evidence type="ECO:0000313" key="1">
    <source>
        <dbReference type="EMBL" id="SDQ69903.1"/>
    </source>
</evidence>
<reference evidence="2" key="1">
    <citation type="submission" date="2016-10" db="EMBL/GenBank/DDBJ databases">
        <authorList>
            <person name="Varghese N."/>
            <person name="Submissions S."/>
        </authorList>
    </citation>
    <scope>NUCLEOTIDE SEQUENCE [LARGE SCALE GENOMIC DNA]</scope>
    <source>
        <strain evidence="2">DSM 17072</strain>
    </source>
</reference>
<sequence length="50" mass="5571">MVNCQFFYDVCKFTIHPLQFTFLAPIGTVTPQLGVGEFEGSGVGACWREE</sequence>
<dbReference type="Proteomes" id="UP000199627">
    <property type="component" value="Unassembled WGS sequence"/>
</dbReference>
<keyword evidence="2" id="KW-1185">Reference proteome</keyword>
<name>A0A1H1D0B7_9FLAO</name>
<organism evidence="1 2">
    <name type="scientific">Chryseobacterium soldanellicola</name>
    <dbReference type="NCBI Taxonomy" id="311333"/>
    <lineage>
        <taxon>Bacteria</taxon>
        <taxon>Pseudomonadati</taxon>
        <taxon>Bacteroidota</taxon>
        <taxon>Flavobacteriia</taxon>
        <taxon>Flavobacteriales</taxon>
        <taxon>Weeksellaceae</taxon>
        <taxon>Chryseobacterium group</taxon>
        <taxon>Chryseobacterium</taxon>
    </lineage>
</organism>
<accession>A0A1H1D0B7</accession>
<dbReference type="AlphaFoldDB" id="A0A1H1D0B7"/>